<dbReference type="Gene3D" id="2.40.160.20">
    <property type="match status" value="1"/>
</dbReference>
<reference evidence="2 3" key="1">
    <citation type="submission" date="2018-04" db="EMBL/GenBank/DDBJ databases">
        <title>Genomic Encyclopedia of Archaeal and Bacterial Type Strains, Phase II (KMG-II): from individual species to whole genera.</title>
        <authorList>
            <person name="Goeker M."/>
        </authorList>
    </citation>
    <scope>NUCLEOTIDE SEQUENCE [LARGE SCALE GENOMIC DNA]</scope>
    <source>
        <strain evidence="2 3">DSM 25731</strain>
    </source>
</reference>
<dbReference type="SUPFAM" id="SSF103515">
    <property type="entry name" value="Autotransporter"/>
    <property type="match status" value="1"/>
</dbReference>
<dbReference type="OrthoDB" id="945117at2"/>
<organism evidence="2 3">
    <name type="scientific">Kordia periserrulae</name>
    <dbReference type="NCBI Taxonomy" id="701523"/>
    <lineage>
        <taxon>Bacteria</taxon>
        <taxon>Pseudomonadati</taxon>
        <taxon>Bacteroidota</taxon>
        <taxon>Flavobacteriia</taxon>
        <taxon>Flavobacteriales</taxon>
        <taxon>Flavobacteriaceae</taxon>
        <taxon>Kordia</taxon>
    </lineage>
</organism>
<evidence type="ECO:0008006" key="4">
    <source>
        <dbReference type="Google" id="ProtNLM"/>
    </source>
</evidence>
<comment type="caution">
    <text evidence="2">The sequence shown here is derived from an EMBL/GenBank/DDBJ whole genome shotgun (WGS) entry which is preliminary data.</text>
</comment>
<protein>
    <recommendedName>
        <fullName evidence="4">Outer membrane protein with beta-barrel domain</fullName>
    </recommendedName>
</protein>
<dbReference type="AlphaFoldDB" id="A0A2T6C748"/>
<feature type="signal peptide" evidence="1">
    <location>
        <begin position="1"/>
        <end position="18"/>
    </location>
</feature>
<evidence type="ECO:0000256" key="1">
    <source>
        <dbReference type="SAM" id="SignalP"/>
    </source>
</evidence>
<proteinExistence type="predicted"/>
<sequence>MKKITFFACVFAMMCLHAQNDDTASSTLNFAKGTQFLNINFSLTTGNTDVEAPTQNQEIKNFGISFNPSYSYAVSDNLFLGLGAGIGFNSRDIELNGMDAGENTTNSFSIFPFVRYYKGVGKRFGFFLQGETRYRHSKAEVDNANPRKTNTFFVGVRPGIVFMLSDNFGLEATFGDLGYTSSNVDDEATGTETDFNNFGLSLNSTNLFFGLSYYF</sequence>
<dbReference type="Proteomes" id="UP000244090">
    <property type="component" value="Unassembled WGS sequence"/>
</dbReference>
<dbReference type="EMBL" id="QBKT01000001">
    <property type="protein sequence ID" value="PTX64127.1"/>
    <property type="molecule type" value="Genomic_DNA"/>
</dbReference>
<keyword evidence="1" id="KW-0732">Signal</keyword>
<gene>
    <name evidence="2" type="ORF">C8N46_101738</name>
</gene>
<evidence type="ECO:0000313" key="2">
    <source>
        <dbReference type="EMBL" id="PTX64127.1"/>
    </source>
</evidence>
<keyword evidence="3" id="KW-1185">Reference proteome</keyword>
<accession>A0A2T6C748</accession>
<dbReference type="RefSeq" id="WP_108113471.1">
    <property type="nucleotide sequence ID" value="NZ_QBKT01000001.1"/>
</dbReference>
<name>A0A2T6C748_9FLAO</name>
<feature type="chain" id="PRO_5015412805" description="Outer membrane protein with beta-barrel domain" evidence="1">
    <location>
        <begin position="19"/>
        <end position="215"/>
    </location>
</feature>
<dbReference type="InterPro" id="IPR036709">
    <property type="entry name" value="Autotransporte_beta_dom_sf"/>
</dbReference>
<evidence type="ECO:0000313" key="3">
    <source>
        <dbReference type="Proteomes" id="UP000244090"/>
    </source>
</evidence>